<comment type="similarity">
    <text evidence="1 2">Belongs to the OprB family.</text>
</comment>
<evidence type="ECO:0000313" key="4">
    <source>
        <dbReference type="Proteomes" id="UP001560685"/>
    </source>
</evidence>
<name>A0ABV3Z7K2_9PROT</name>
<evidence type="ECO:0000256" key="1">
    <source>
        <dbReference type="ARBA" id="ARBA00008769"/>
    </source>
</evidence>
<proteinExistence type="inferred from homology"/>
<dbReference type="InterPro" id="IPR007049">
    <property type="entry name" value="Carb-sel_porin_OprB"/>
</dbReference>
<comment type="caution">
    <text evidence="3">The sequence shown here is derived from an EMBL/GenBank/DDBJ whole genome shotgun (WGS) entry which is preliminary data.</text>
</comment>
<organism evidence="3 4">
    <name type="scientific">Hyphococcus lacteus</name>
    <dbReference type="NCBI Taxonomy" id="3143536"/>
    <lineage>
        <taxon>Bacteria</taxon>
        <taxon>Pseudomonadati</taxon>
        <taxon>Pseudomonadota</taxon>
        <taxon>Alphaproteobacteria</taxon>
        <taxon>Parvularculales</taxon>
        <taxon>Parvularculaceae</taxon>
        <taxon>Hyphococcus</taxon>
    </lineage>
</organism>
<dbReference type="PANTHER" id="PTHR37944:SF1">
    <property type="entry name" value="PORIN B"/>
    <property type="match status" value="1"/>
</dbReference>
<gene>
    <name evidence="3" type="ORF">ABFZ84_14670</name>
</gene>
<protein>
    <submittedName>
        <fullName evidence="3">Carbohydrate porin</fullName>
    </submittedName>
</protein>
<dbReference type="InterPro" id="IPR052932">
    <property type="entry name" value="OprB_Porin"/>
</dbReference>
<dbReference type="Proteomes" id="UP001560685">
    <property type="component" value="Unassembled WGS sequence"/>
</dbReference>
<evidence type="ECO:0000256" key="2">
    <source>
        <dbReference type="RuleBase" id="RU363072"/>
    </source>
</evidence>
<dbReference type="PANTHER" id="PTHR37944">
    <property type="entry name" value="PORIN B"/>
    <property type="match status" value="1"/>
</dbReference>
<accession>A0ABV3Z7K2</accession>
<dbReference type="Gene3D" id="2.40.160.180">
    <property type="entry name" value="Carbohydrate-selective porin OprB"/>
    <property type="match status" value="1"/>
</dbReference>
<reference evidence="3 4" key="1">
    <citation type="submission" date="2024-05" db="EMBL/GenBank/DDBJ databases">
        <title>Three bacterial strains, DH-69, EH-24, and ECK-19 isolated from coastal sediments.</title>
        <authorList>
            <person name="Ye Y.-Q."/>
            <person name="Du Z.-J."/>
        </authorList>
    </citation>
    <scope>NUCLEOTIDE SEQUENCE [LARGE SCALE GENOMIC DNA]</scope>
    <source>
        <strain evidence="3 4">ECK-19</strain>
    </source>
</reference>
<feature type="non-terminal residue" evidence="3">
    <location>
        <position position="1"/>
    </location>
</feature>
<dbReference type="Pfam" id="PF04966">
    <property type="entry name" value="OprB"/>
    <property type="match status" value="1"/>
</dbReference>
<dbReference type="EMBL" id="JBEHZE010000003">
    <property type="protein sequence ID" value="MEX6634792.1"/>
    <property type="molecule type" value="Genomic_DNA"/>
</dbReference>
<dbReference type="RefSeq" id="WP_369314839.1">
    <property type="nucleotide sequence ID" value="NZ_JBEHZE010000003.1"/>
</dbReference>
<dbReference type="InterPro" id="IPR038673">
    <property type="entry name" value="OprB_sf"/>
</dbReference>
<evidence type="ECO:0000313" key="3">
    <source>
        <dbReference type="EMBL" id="MEX6634792.1"/>
    </source>
</evidence>
<keyword evidence="4" id="KW-1185">Reference proteome</keyword>
<sequence length="200" mass="22059">QWTVRAAILDATPGNPSALKRTSVSLDDGALLLGEVEHSRSKLKLIAGHWRYTNDFDTFNGDRADGNVGYYLRGEAVLKGDHFDDKSALSVFARIGSASAEHNDFQAFYSIGLVQNDTFLSGDKLGLAVAIAETSSEKRRIDPLADRRETAIELTYSVAVTDRIHIQPDIQYIIAPGTESYRRQNALAFGLRTVFRLAPE</sequence>